<dbReference type="Proteomes" id="UP000224567">
    <property type="component" value="Unassembled WGS sequence"/>
</dbReference>
<name>A0A2G2WL76_CAPBA</name>
<evidence type="ECO:0000256" key="1">
    <source>
        <dbReference type="RuleBase" id="RU363098"/>
    </source>
</evidence>
<organism evidence="5 6">
    <name type="scientific">Capsicum baccatum</name>
    <name type="common">Peruvian pepper</name>
    <dbReference type="NCBI Taxonomy" id="33114"/>
    <lineage>
        <taxon>Eukaryota</taxon>
        <taxon>Viridiplantae</taxon>
        <taxon>Streptophyta</taxon>
        <taxon>Embryophyta</taxon>
        <taxon>Tracheophyta</taxon>
        <taxon>Spermatophyta</taxon>
        <taxon>Magnoliopsida</taxon>
        <taxon>eudicotyledons</taxon>
        <taxon>Gunneridae</taxon>
        <taxon>Pentapetalae</taxon>
        <taxon>asterids</taxon>
        <taxon>lamiids</taxon>
        <taxon>Solanales</taxon>
        <taxon>Solanaceae</taxon>
        <taxon>Solanoideae</taxon>
        <taxon>Capsiceae</taxon>
        <taxon>Capsicum</taxon>
    </lineage>
</organism>
<keyword evidence="1" id="KW-0694">RNA-binding</keyword>
<evidence type="ECO:0000313" key="5">
    <source>
        <dbReference type="EMBL" id="PHT45982.1"/>
    </source>
</evidence>
<keyword evidence="1" id="KW-0548">Nucleotidyltransferase</keyword>
<keyword evidence="1" id="KW-0943">RNA-mediated gene silencing</keyword>
<protein>
    <recommendedName>
        <fullName evidence="1">RNA-dependent RNA polymerase</fullName>
        <ecNumber evidence="1">2.7.7.48</ecNumber>
    </recommendedName>
</protein>
<dbReference type="STRING" id="33114.A0A2G2WL76"/>
<evidence type="ECO:0000259" key="3">
    <source>
        <dbReference type="Pfam" id="PF24572"/>
    </source>
</evidence>
<sequence length="852" mass="96483">MERDGGETIKVVQLCLAGFPDGISANDIIKCLQKFGHIRRCRLKKSSTPASSFPYFGPIEGKKITHNDKNFQLHAYLQCGENVGKAVIKAAAIGDIDMDNKILRLVGDCNEITKLPSMCHDVTFKLGYLAEEDSFLSTWGPCNPTRFLVDENAKTCQVLFDEDIAFFLKDECRYALIRCNLKIEFSITEVSFISKFIEDSNGIILLEMASSPCIFYRTAEDDILEVDPCDAITDDDDPWIRTTDCTPLNSFGSQNVYCVKAAVSDMEKMLKYFSGIRMIRVGDKLDIKILDANNELRAPFCCTEVTEMKMDGIFWMNAFMHKANIYRPLPDLIKSNLGSIKKKDIVSVLRSMYFSCKICDARSQIHLTIPQKIIEAHQLNNKRFDSCVEIKKLVITPTRGYYIPCGLELSNRVLREFGADSFIIVSFTDEGTRILNSRMLNFYTAPKRMKVRRQRTSIYQRIENILTDGCTLGNEHFVFLAFSNSQLKDRSAWFTTKKLVSEIRSWMGDFRNLNVAKCSARMGLCFSSTYETINVPSSQVLNLLDIKCNNYVFSDGIGKISSSLAAKVAKKLQLSVVNAPSAYQIRYGGYKGVVTCWPEDRYDGIHLFLRNSMLKFQSEHTTLEVCSWSKYHACFLNRQIIVLLSTLGIQDDVFIKLQQAMVRSFDINLANNIRRSSAETINAIKMMLEAGFQTESEPFLEKMVYCRKLSGLQGLKNKARIYVPDGRLLMGCLDELNILEAGQCFIKVSSAASYPQVYDLYNINFEVVQGKVAIAKNPCHHPGDIRVLNAVDVKELCHLNDCLVFPQKGKRPHADEASGSDLDGDLYFVTWNEELIPSETFEPMIYSSTKND</sequence>
<accession>A0A2G2WL76</accession>
<dbReference type="GO" id="GO:0030422">
    <property type="term" value="P:siRNA processing"/>
    <property type="evidence" value="ECO:0007669"/>
    <property type="project" value="TreeGrafter"/>
</dbReference>
<keyword evidence="6" id="KW-1185">Reference proteome</keyword>
<gene>
    <name evidence="5" type="ORF">CQW23_15140</name>
</gene>
<keyword evidence="1" id="KW-0696">RNA-directed RNA polymerase</keyword>
<feature type="domain" description="RDRP core" evidence="2">
    <location>
        <begin position="395"/>
        <end position="849"/>
    </location>
</feature>
<dbReference type="EMBL" id="MLFT02000006">
    <property type="protein sequence ID" value="PHT45982.1"/>
    <property type="molecule type" value="Genomic_DNA"/>
</dbReference>
<dbReference type="EC" id="2.7.7.48" evidence="1"/>
<comment type="catalytic activity">
    <reaction evidence="1">
        <text>RNA(n) + a ribonucleoside 5'-triphosphate = RNA(n+1) + diphosphate</text>
        <dbReference type="Rhea" id="RHEA:21248"/>
        <dbReference type="Rhea" id="RHEA-COMP:14527"/>
        <dbReference type="Rhea" id="RHEA-COMP:17342"/>
        <dbReference type="ChEBI" id="CHEBI:33019"/>
        <dbReference type="ChEBI" id="CHEBI:61557"/>
        <dbReference type="ChEBI" id="CHEBI:140395"/>
        <dbReference type="EC" id="2.7.7.48"/>
    </reaction>
</comment>
<dbReference type="GO" id="GO:0003968">
    <property type="term" value="F:RNA-directed RNA polymerase activity"/>
    <property type="evidence" value="ECO:0007669"/>
    <property type="project" value="UniProtKB-KW"/>
</dbReference>
<dbReference type="GO" id="GO:0003723">
    <property type="term" value="F:RNA binding"/>
    <property type="evidence" value="ECO:0007669"/>
    <property type="project" value="UniProtKB-KW"/>
</dbReference>
<dbReference type="PANTHER" id="PTHR23079:SF18">
    <property type="entry name" value="RNA-DEPENDENT RNA POLYMERASE 6"/>
    <property type="match status" value="1"/>
</dbReference>
<dbReference type="GO" id="GO:0031380">
    <property type="term" value="C:nuclear RNA-directed RNA polymerase complex"/>
    <property type="evidence" value="ECO:0007669"/>
    <property type="project" value="TreeGrafter"/>
</dbReference>
<dbReference type="InterPro" id="IPR057596">
    <property type="entry name" value="RDRP_core"/>
</dbReference>
<dbReference type="AlphaFoldDB" id="A0A2G2WL76"/>
<dbReference type="OrthoDB" id="6513042at2759"/>
<reference evidence="6" key="2">
    <citation type="journal article" date="2017" name="J. Anim. Genet.">
        <title>Multiple reference genome sequences of hot pepper reveal the massive evolution of plant disease resistance genes by retroduplication.</title>
        <authorList>
            <person name="Kim S."/>
            <person name="Park J."/>
            <person name="Yeom S.-I."/>
            <person name="Kim Y.-M."/>
            <person name="Seo E."/>
            <person name="Kim K.-T."/>
            <person name="Kim M.-S."/>
            <person name="Lee J.M."/>
            <person name="Cheong K."/>
            <person name="Shin H.-S."/>
            <person name="Kim S.-B."/>
            <person name="Han K."/>
            <person name="Lee J."/>
            <person name="Park M."/>
            <person name="Lee H.-A."/>
            <person name="Lee H.-Y."/>
            <person name="Lee Y."/>
            <person name="Oh S."/>
            <person name="Lee J.H."/>
            <person name="Choi E."/>
            <person name="Choi E."/>
            <person name="Lee S.E."/>
            <person name="Jeon J."/>
            <person name="Kim H."/>
            <person name="Choi G."/>
            <person name="Song H."/>
            <person name="Lee J."/>
            <person name="Lee S.-C."/>
            <person name="Kwon J.-K."/>
            <person name="Lee H.-Y."/>
            <person name="Koo N."/>
            <person name="Hong Y."/>
            <person name="Kim R.W."/>
            <person name="Kang W.-H."/>
            <person name="Huh J.H."/>
            <person name="Kang B.-C."/>
            <person name="Yang T.-J."/>
            <person name="Lee Y.-H."/>
            <person name="Bennetzen J.L."/>
            <person name="Choi D."/>
        </authorList>
    </citation>
    <scope>NUCLEOTIDE SEQUENCE [LARGE SCALE GENOMIC DNA]</scope>
    <source>
        <strain evidence="6">cv. PBC81</strain>
    </source>
</reference>
<evidence type="ECO:0000313" key="6">
    <source>
        <dbReference type="Proteomes" id="UP000224567"/>
    </source>
</evidence>
<dbReference type="InterPro" id="IPR007855">
    <property type="entry name" value="RDRP"/>
</dbReference>
<dbReference type="InterPro" id="IPR057297">
    <property type="entry name" value="RDR6-like_2nd"/>
</dbReference>
<dbReference type="PANTHER" id="PTHR23079">
    <property type="entry name" value="RNA-DEPENDENT RNA POLYMERASE"/>
    <property type="match status" value="1"/>
</dbReference>
<dbReference type="InterPro" id="IPR057298">
    <property type="entry name" value="RDR6-like_RBD"/>
</dbReference>
<dbReference type="Pfam" id="PF24572">
    <property type="entry name" value="RBD_RDR6"/>
    <property type="match status" value="1"/>
</dbReference>
<comment type="similarity">
    <text evidence="1">Belongs to the RdRP family.</text>
</comment>
<dbReference type="Pfam" id="PF05183">
    <property type="entry name" value="RdRP"/>
    <property type="match status" value="1"/>
</dbReference>
<feature type="domain" description="RNA-dependent RNA polymerase 6-like second" evidence="4">
    <location>
        <begin position="120"/>
        <end position="274"/>
    </location>
</feature>
<reference evidence="5 6" key="1">
    <citation type="journal article" date="2017" name="Genome Biol.">
        <title>New reference genome sequences of hot pepper reveal the massive evolution of plant disease-resistance genes by retroduplication.</title>
        <authorList>
            <person name="Kim S."/>
            <person name="Park J."/>
            <person name="Yeom S.I."/>
            <person name="Kim Y.M."/>
            <person name="Seo E."/>
            <person name="Kim K.T."/>
            <person name="Kim M.S."/>
            <person name="Lee J.M."/>
            <person name="Cheong K."/>
            <person name="Shin H.S."/>
            <person name="Kim S.B."/>
            <person name="Han K."/>
            <person name="Lee J."/>
            <person name="Park M."/>
            <person name="Lee H.A."/>
            <person name="Lee H.Y."/>
            <person name="Lee Y."/>
            <person name="Oh S."/>
            <person name="Lee J.H."/>
            <person name="Choi E."/>
            <person name="Choi E."/>
            <person name="Lee S.E."/>
            <person name="Jeon J."/>
            <person name="Kim H."/>
            <person name="Choi G."/>
            <person name="Song H."/>
            <person name="Lee J."/>
            <person name="Lee S.C."/>
            <person name="Kwon J.K."/>
            <person name="Lee H.Y."/>
            <person name="Koo N."/>
            <person name="Hong Y."/>
            <person name="Kim R.W."/>
            <person name="Kang W.H."/>
            <person name="Huh J.H."/>
            <person name="Kang B.C."/>
            <person name="Yang T.J."/>
            <person name="Lee Y.H."/>
            <person name="Bennetzen J.L."/>
            <person name="Choi D."/>
        </authorList>
    </citation>
    <scope>NUCLEOTIDE SEQUENCE [LARGE SCALE GENOMIC DNA]</scope>
    <source>
        <strain evidence="6">cv. PBC81</strain>
    </source>
</reference>
<proteinExistence type="inferred from homology"/>
<comment type="caution">
    <text evidence="5">The sequence shown here is derived from an EMBL/GenBank/DDBJ whole genome shotgun (WGS) entry which is preliminary data.</text>
</comment>
<evidence type="ECO:0000259" key="4">
    <source>
        <dbReference type="Pfam" id="PF24577"/>
    </source>
</evidence>
<comment type="function">
    <text evidence="1">Probably involved in the RNA silencing pathway and required for the generation of small interfering RNAs (siRNAs).</text>
</comment>
<evidence type="ECO:0000259" key="2">
    <source>
        <dbReference type="Pfam" id="PF05183"/>
    </source>
</evidence>
<keyword evidence="1" id="KW-0808">Transferase</keyword>
<dbReference type="Pfam" id="PF24577">
    <property type="entry name" value="RDR6_2nd"/>
    <property type="match status" value="1"/>
</dbReference>
<feature type="domain" description="RNA-dependent RNA polymerase 6-like RNA-binding" evidence="3">
    <location>
        <begin position="10"/>
        <end position="57"/>
    </location>
</feature>